<keyword evidence="2" id="KW-0808">Transferase</keyword>
<dbReference type="AlphaFoldDB" id="A0A1M5RLW1"/>
<dbReference type="InterPro" id="IPR050644">
    <property type="entry name" value="PG_Glycine_Bridge_Synth"/>
</dbReference>
<organism evidence="2 3">
    <name type="scientific">Marivita hallyeonensis</name>
    <dbReference type="NCBI Taxonomy" id="996342"/>
    <lineage>
        <taxon>Bacteria</taxon>
        <taxon>Pseudomonadati</taxon>
        <taxon>Pseudomonadota</taxon>
        <taxon>Alphaproteobacteria</taxon>
        <taxon>Rhodobacterales</taxon>
        <taxon>Roseobacteraceae</taxon>
        <taxon>Marivita</taxon>
    </lineage>
</organism>
<dbReference type="Gene3D" id="3.40.630.30">
    <property type="match status" value="1"/>
</dbReference>
<feature type="domain" description="BioF2-like acetyltransferase" evidence="1">
    <location>
        <begin position="120"/>
        <end position="244"/>
    </location>
</feature>
<gene>
    <name evidence="2" type="ORF">SAMN05443551_1807</name>
</gene>
<protein>
    <submittedName>
        <fullName evidence="2">Acetyltransferase (GNAT) domain-containing protein</fullName>
    </submittedName>
</protein>
<name>A0A1M5RLW1_9RHOB</name>
<evidence type="ECO:0000313" key="2">
    <source>
        <dbReference type="EMBL" id="SHH27191.1"/>
    </source>
</evidence>
<proteinExistence type="predicted"/>
<dbReference type="EMBL" id="FQXC01000002">
    <property type="protein sequence ID" value="SHH27191.1"/>
    <property type="molecule type" value="Genomic_DNA"/>
</dbReference>
<evidence type="ECO:0000259" key="1">
    <source>
        <dbReference type="Pfam" id="PF13480"/>
    </source>
</evidence>
<dbReference type="InterPro" id="IPR016181">
    <property type="entry name" value="Acyl_CoA_acyltransferase"/>
</dbReference>
<dbReference type="GO" id="GO:0016740">
    <property type="term" value="F:transferase activity"/>
    <property type="evidence" value="ECO:0007669"/>
    <property type="project" value="UniProtKB-KW"/>
</dbReference>
<dbReference type="Pfam" id="PF13480">
    <property type="entry name" value="Acetyltransf_6"/>
    <property type="match status" value="1"/>
</dbReference>
<dbReference type="RefSeq" id="WP_072777148.1">
    <property type="nucleotide sequence ID" value="NZ_FQXC01000002.1"/>
</dbReference>
<reference evidence="2 3" key="1">
    <citation type="submission" date="2016-11" db="EMBL/GenBank/DDBJ databases">
        <authorList>
            <person name="Jaros S."/>
            <person name="Januszkiewicz K."/>
            <person name="Wedrychowicz H."/>
        </authorList>
    </citation>
    <scope>NUCLEOTIDE SEQUENCE [LARGE SCALE GENOMIC DNA]</scope>
    <source>
        <strain evidence="2 3">DSM 29431</strain>
    </source>
</reference>
<dbReference type="PANTHER" id="PTHR36174">
    <property type="entry name" value="LIPID II:GLYCINE GLYCYLTRANSFERASE"/>
    <property type="match status" value="1"/>
</dbReference>
<dbReference type="InterPro" id="IPR038740">
    <property type="entry name" value="BioF2-like_GNAT_dom"/>
</dbReference>
<dbReference type="SUPFAM" id="SSF55729">
    <property type="entry name" value="Acyl-CoA N-acyltransferases (Nat)"/>
    <property type="match status" value="1"/>
</dbReference>
<dbReference type="Proteomes" id="UP000184221">
    <property type="component" value="Unassembled WGS sequence"/>
</dbReference>
<dbReference type="PANTHER" id="PTHR36174:SF1">
    <property type="entry name" value="LIPID II:GLYCINE GLYCYLTRANSFERASE"/>
    <property type="match status" value="1"/>
</dbReference>
<dbReference type="OrthoDB" id="341858at2"/>
<evidence type="ECO:0000313" key="3">
    <source>
        <dbReference type="Proteomes" id="UP000184221"/>
    </source>
</evidence>
<keyword evidence="3" id="KW-1185">Reference proteome</keyword>
<sequence>MPANPLPQSDAYANALRALGTRVLIDAPMQRDGTLARCLIQTRVLPFFGPVNLISRGPVGLHPDDSWAYLKDLDLKGPLIVNAGHATAPPSGHIRLAAPKRIALLSLANPDQMRAELHQKWRNALCKAERSSLTVQVQSFSPNAHRWLITHDRAQQKVRRYRSWPTRLLETFAQENPGQVRVVVARLGKTPVAAMLFLCHRPWATYHLGVTTPEGRSVAAHQLTLWHMVHWLAARGYTTLDLGLLTGPDSLDRFKLRSGATARTLGGTWLRLPKGLRRQFPSIHSPSGQKA</sequence>
<dbReference type="STRING" id="996342.SAMN05443551_1807"/>
<accession>A0A1M5RLW1</accession>